<feature type="compositionally biased region" description="Basic and acidic residues" evidence="1">
    <location>
        <begin position="1"/>
        <end position="11"/>
    </location>
</feature>
<organism evidence="2">
    <name type="scientific">Arundo donax</name>
    <name type="common">Giant reed</name>
    <name type="synonym">Donax arundinaceus</name>
    <dbReference type="NCBI Taxonomy" id="35708"/>
    <lineage>
        <taxon>Eukaryota</taxon>
        <taxon>Viridiplantae</taxon>
        <taxon>Streptophyta</taxon>
        <taxon>Embryophyta</taxon>
        <taxon>Tracheophyta</taxon>
        <taxon>Spermatophyta</taxon>
        <taxon>Magnoliopsida</taxon>
        <taxon>Liliopsida</taxon>
        <taxon>Poales</taxon>
        <taxon>Poaceae</taxon>
        <taxon>PACMAD clade</taxon>
        <taxon>Arundinoideae</taxon>
        <taxon>Arundineae</taxon>
        <taxon>Arundo</taxon>
    </lineage>
</organism>
<feature type="region of interest" description="Disordered" evidence="1">
    <location>
        <begin position="73"/>
        <end position="106"/>
    </location>
</feature>
<feature type="compositionally biased region" description="Pro residues" evidence="1">
    <location>
        <begin position="96"/>
        <end position="106"/>
    </location>
</feature>
<reference evidence="2" key="2">
    <citation type="journal article" date="2015" name="Data Brief">
        <title>Shoot transcriptome of the giant reed, Arundo donax.</title>
        <authorList>
            <person name="Barrero R.A."/>
            <person name="Guerrero F.D."/>
            <person name="Moolhuijzen P."/>
            <person name="Goolsby J.A."/>
            <person name="Tidwell J."/>
            <person name="Bellgard S.E."/>
            <person name="Bellgard M.I."/>
        </authorList>
    </citation>
    <scope>NUCLEOTIDE SEQUENCE</scope>
    <source>
        <tissue evidence="2">Shoot tissue taken approximately 20 cm above the soil surface</tissue>
    </source>
</reference>
<feature type="region of interest" description="Disordered" evidence="1">
    <location>
        <begin position="1"/>
        <end position="32"/>
    </location>
</feature>
<dbReference type="EMBL" id="GBRH01180133">
    <property type="protein sequence ID" value="JAE17763.1"/>
    <property type="molecule type" value="Transcribed_RNA"/>
</dbReference>
<sequence>MYDGRSSEPSRKTFRNTDAAGTHGIPGTPHSSGVCACGTSAWNAATVATASTAHAARRAVLTPPCCGASFHTSVKESATREKATRNATVGHQAPRTPGPWSPPEPT</sequence>
<protein>
    <submittedName>
        <fullName evidence="2">Uncharacterized protein</fullName>
    </submittedName>
</protein>
<reference evidence="2" key="1">
    <citation type="submission" date="2014-09" db="EMBL/GenBank/DDBJ databases">
        <authorList>
            <person name="Magalhaes I.L.F."/>
            <person name="Oliveira U."/>
            <person name="Santos F.R."/>
            <person name="Vidigal T.H.D.A."/>
            <person name="Brescovit A.D."/>
            <person name="Santos A.J."/>
        </authorList>
    </citation>
    <scope>NUCLEOTIDE SEQUENCE</scope>
    <source>
        <tissue evidence="2">Shoot tissue taken approximately 20 cm above the soil surface</tissue>
    </source>
</reference>
<feature type="compositionally biased region" description="Basic and acidic residues" evidence="1">
    <location>
        <begin position="73"/>
        <end position="84"/>
    </location>
</feature>
<accession>A0A0A9GAN6</accession>
<evidence type="ECO:0000256" key="1">
    <source>
        <dbReference type="SAM" id="MobiDB-lite"/>
    </source>
</evidence>
<evidence type="ECO:0000313" key="2">
    <source>
        <dbReference type="EMBL" id="JAE17763.1"/>
    </source>
</evidence>
<proteinExistence type="predicted"/>
<name>A0A0A9GAN6_ARUDO</name>
<dbReference type="AlphaFoldDB" id="A0A0A9GAN6"/>